<dbReference type="PANTHER" id="PTHR12147:SF26">
    <property type="entry name" value="PEPTIDASE M28 DOMAIN-CONTAINING PROTEIN"/>
    <property type="match status" value="1"/>
</dbReference>
<dbReference type="GO" id="GO:0008235">
    <property type="term" value="F:metalloexopeptidase activity"/>
    <property type="evidence" value="ECO:0007669"/>
    <property type="project" value="InterPro"/>
</dbReference>
<sequence>MQHLSRQGAVTVILIMLVGIALACPAAALDIPAPDPKKIEQMTYDLCTFERASGSEERVAAATYIAGAMKERGLSVGTGRFAYAGCYFDPQLSLSSSIIGVREGATDEIVVICAHYDTTGPEMPGADDNAAGVATMIEVSRILEDISLNRSVYFIAFGGEETGLEGSRRWLADNPDLHDRIVLAINLDCVASGDRLQVTALPQHRWILGTFPPSACLEETTMPLLNLARGDDHTFRAARIPAVLIYEEDSRQIMHTPDDRPERLNYTLAAECARIVAGTIAGTDAATGDPSPEIDLRIENGTIVFTGPGDAPVEVIVDGTSLGVLPSGSVTLPEGPHTVQAVTHGREGTRAVATATGEGWEVEPPAISGSAVAIPWADGPRDVVRFTFTAIPLAYSIERPEEVARVDGYLDGILIRNLDNDHAVVPVPGPHTFTVVAYRTDEAVIGTERAAFTLERFSLVDLDGGLLQVDETGGVACSAAARTYTYNYNPGERYHIVVGCTYTDTTDALLQTAAFRVDGPDGRDTGYRFYDIPVLDDSQTREIMFWLEPEGPGTYRWNISCSKGDENAVGTGSLILC</sequence>
<dbReference type="Pfam" id="PF04389">
    <property type="entry name" value="Peptidase_M28"/>
    <property type="match status" value="1"/>
</dbReference>
<feature type="domain" description="Peptidase M28" evidence="1">
    <location>
        <begin position="98"/>
        <end position="278"/>
    </location>
</feature>
<dbReference type="GeneID" id="76424988"/>
<evidence type="ECO:0000313" key="3">
    <source>
        <dbReference type="Proteomes" id="UP001042704"/>
    </source>
</evidence>
<reference evidence="2" key="1">
    <citation type="journal article" date="2001" name="Int. J. Syst. Evol. Microbiol.">
        <title>Methanofollis aquaemaris sp. nov., a methanogen isolated from an aquaculture fish pond.</title>
        <authorList>
            <person name="Lai M.C."/>
            <person name="Chen S.C."/>
        </authorList>
    </citation>
    <scope>NUCLEOTIDE SEQUENCE</scope>
    <source>
        <strain evidence="2">N2F9704</strain>
    </source>
</reference>
<dbReference type="SUPFAM" id="SSF53187">
    <property type="entry name" value="Zn-dependent exopeptidases"/>
    <property type="match status" value="1"/>
</dbReference>
<dbReference type="EMBL" id="CP036172">
    <property type="protein sequence ID" value="QSZ68062.1"/>
    <property type="molecule type" value="Genomic_DNA"/>
</dbReference>
<dbReference type="GO" id="GO:0006508">
    <property type="term" value="P:proteolysis"/>
    <property type="evidence" value="ECO:0007669"/>
    <property type="project" value="InterPro"/>
</dbReference>
<gene>
    <name evidence="2" type="ORF">RJ40_11430</name>
</gene>
<dbReference type="KEGG" id="maqe:RJ40_11430"/>
<dbReference type="Gene3D" id="3.40.630.10">
    <property type="entry name" value="Zn peptidases"/>
    <property type="match status" value="1"/>
</dbReference>
<proteinExistence type="predicted"/>
<reference evidence="2" key="2">
    <citation type="submission" date="2019-02" db="EMBL/GenBank/DDBJ databases">
        <authorList>
            <person name="Chen S.-C."/>
            <person name="Chien H.-H."/>
            <person name="Lai M.-C."/>
        </authorList>
    </citation>
    <scope>NUCLEOTIDE SEQUENCE</scope>
    <source>
        <strain evidence="2">N2F9704</strain>
    </source>
</reference>
<dbReference type="InterPro" id="IPR007484">
    <property type="entry name" value="Peptidase_M28"/>
</dbReference>
<accession>A0A8A3S7P9</accession>
<organism evidence="2 3">
    <name type="scientific">Methanofollis aquaemaris</name>
    <dbReference type="NCBI Taxonomy" id="126734"/>
    <lineage>
        <taxon>Archaea</taxon>
        <taxon>Methanobacteriati</taxon>
        <taxon>Methanobacteriota</taxon>
        <taxon>Stenosarchaea group</taxon>
        <taxon>Methanomicrobia</taxon>
        <taxon>Methanomicrobiales</taxon>
        <taxon>Methanomicrobiaceae</taxon>
        <taxon>Methanofollis</taxon>
    </lineage>
</organism>
<dbReference type="RefSeq" id="WP_265580993.1">
    <property type="nucleotide sequence ID" value="NZ_CP036172.1"/>
</dbReference>
<dbReference type="AlphaFoldDB" id="A0A8A3S7P9"/>
<evidence type="ECO:0000313" key="2">
    <source>
        <dbReference type="EMBL" id="QSZ68062.1"/>
    </source>
</evidence>
<protein>
    <submittedName>
        <fullName evidence="2">Zn-dependent exopeptidase M28</fullName>
    </submittedName>
</protein>
<evidence type="ECO:0000259" key="1">
    <source>
        <dbReference type="Pfam" id="PF04389"/>
    </source>
</evidence>
<dbReference type="InterPro" id="IPR045175">
    <property type="entry name" value="M28_fam"/>
</dbReference>
<keyword evidence="3" id="KW-1185">Reference proteome</keyword>
<dbReference type="PROSITE" id="PS51257">
    <property type="entry name" value="PROKAR_LIPOPROTEIN"/>
    <property type="match status" value="1"/>
</dbReference>
<dbReference type="PANTHER" id="PTHR12147">
    <property type="entry name" value="METALLOPEPTIDASE M28 FAMILY MEMBER"/>
    <property type="match status" value="1"/>
</dbReference>
<dbReference type="Proteomes" id="UP001042704">
    <property type="component" value="Chromosome"/>
</dbReference>
<name>A0A8A3S7P9_9EURY</name>